<dbReference type="SUPFAM" id="SSF56935">
    <property type="entry name" value="Porins"/>
    <property type="match status" value="1"/>
</dbReference>
<dbReference type="FunCoup" id="A0A2G4YVN5">
    <property type="interactions" value="131"/>
</dbReference>
<evidence type="ECO:0000259" key="14">
    <source>
        <dbReference type="Pfam" id="PF00593"/>
    </source>
</evidence>
<comment type="caution">
    <text evidence="16">The sequence shown here is derived from an EMBL/GenBank/DDBJ whole genome shotgun (WGS) entry which is preliminary data.</text>
</comment>
<evidence type="ECO:0000256" key="13">
    <source>
        <dbReference type="SAM" id="SignalP"/>
    </source>
</evidence>
<evidence type="ECO:0000256" key="11">
    <source>
        <dbReference type="PROSITE-ProRule" id="PRU01360"/>
    </source>
</evidence>
<keyword evidence="6" id="KW-0408">Iron</keyword>
<keyword evidence="13" id="KW-0732">Signal</keyword>
<evidence type="ECO:0000256" key="12">
    <source>
        <dbReference type="RuleBase" id="RU003357"/>
    </source>
</evidence>
<dbReference type="InterPro" id="IPR012910">
    <property type="entry name" value="Plug_dom"/>
</dbReference>
<keyword evidence="4" id="KW-0410">Iron transport</keyword>
<gene>
    <name evidence="16" type="ORF">CRD36_00410</name>
</gene>
<dbReference type="PANTHER" id="PTHR32552:SF81">
    <property type="entry name" value="TONB-DEPENDENT OUTER MEMBRANE RECEPTOR"/>
    <property type="match status" value="1"/>
</dbReference>
<dbReference type="Proteomes" id="UP000229730">
    <property type="component" value="Unassembled WGS sequence"/>
</dbReference>
<evidence type="ECO:0000313" key="17">
    <source>
        <dbReference type="Proteomes" id="UP000229730"/>
    </source>
</evidence>
<dbReference type="AlphaFoldDB" id="A0A2G4YVN5"/>
<accession>A0A2G4YVN5</accession>
<evidence type="ECO:0000256" key="3">
    <source>
        <dbReference type="ARBA" id="ARBA00022452"/>
    </source>
</evidence>
<comment type="subcellular location">
    <subcellularLocation>
        <location evidence="1 11">Cell outer membrane</location>
        <topology evidence="1 11">Multi-pass membrane protein</topology>
    </subcellularLocation>
</comment>
<keyword evidence="2 11" id="KW-0813">Transport</keyword>
<evidence type="ECO:0000256" key="5">
    <source>
        <dbReference type="ARBA" id="ARBA00022692"/>
    </source>
</evidence>
<dbReference type="GO" id="GO:0006826">
    <property type="term" value="P:iron ion transport"/>
    <property type="evidence" value="ECO:0007669"/>
    <property type="project" value="UniProtKB-KW"/>
</dbReference>
<dbReference type="Pfam" id="PF00593">
    <property type="entry name" value="TonB_dep_Rec_b-barrel"/>
    <property type="match status" value="1"/>
</dbReference>
<dbReference type="Pfam" id="PF07715">
    <property type="entry name" value="Plug"/>
    <property type="match status" value="1"/>
</dbReference>
<dbReference type="OrthoDB" id="9760333at2"/>
<evidence type="ECO:0000256" key="8">
    <source>
        <dbReference type="ARBA" id="ARBA00023077"/>
    </source>
</evidence>
<keyword evidence="3 11" id="KW-1134">Transmembrane beta strand</keyword>
<feature type="chain" id="PRO_5013693640" description="TonB-dependent receptor" evidence="13">
    <location>
        <begin position="32"/>
        <end position="719"/>
    </location>
</feature>
<evidence type="ECO:0000256" key="1">
    <source>
        <dbReference type="ARBA" id="ARBA00004571"/>
    </source>
</evidence>
<name>A0A2G4YVN5_9PROT</name>
<evidence type="ECO:0000256" key="6">
    <source>
        <dbReference type="ARBA" id="ARBA00023004"/>
    </source>
</evidence>
<evidence type="ECO:0000313" key="16">
    <source>
        <dbReference type="EMBL" id="PHZ86389.1"/>
    </source>
</evidence>
<sequence>MKRSNNIIRRHKVAWIATTVLISSFSSNANAANDVDDKVEMDEIVITATKRKLKLQEAPLSVRALQGYELSKIGAFDLEGYARTVPGVALDESGPGQNRVNIRGLAAVAGRASTVGYYIDGIAQSQNEQSDLELYDVSSVEILRGPQGTLYGEGSIGGSILVRTNQPNIQQIEMSGDIEVSSYAKGGEGFAVHGMVNLPIAQDLLAMRVVGYYRDEPGFIDNITTGKNDVNDFTRKGGRVQFLYQPSEVFDLTLGAYFQKMTSGSLQTQNPRIGIRFKTRAPIDENNIQNIFQVSAAANYDLGAATLTSVSGYYERDQELNQIFSQFIALGGSDDEYVGRKNDAPTSIFNHETRLVSNGDNDFDWLVGVYYNRRNQSFNQDIIFVTDGVLDSSPFISFLEDYKIRQYAIFGEGSYALTDKLDITVGLRFYKETYSFKGSTVLFGTPSPTSPPNGNDTSWSPKVAVSYKATEDLNLYANMTKGYRAGGHTGNIPENTPAGLTEAQFVYFKPDVSWNYEVGFKKSFLDGNVIMNVAAYLIKWNNLQVSDQFLDQNIGDFVNYISNAGSAESKGFELELFTQPMEGLSINAGIAYTDATLTADAPAIDGYKGDKLGDIPDWTVSLDSQYNFAISDTLDGFIGGSYQYIGKADDNFTAVVFDGDRSIDSYNLAGIRVGIQSDNWEFKVYAENLFNEYNVISFLIIQEVVLQPRRIGAKLSFNF</sequence>
<evidence type="ECO:0000256" key="2">
    <source>
        <dbReference type="ARBA" id="ARBA00022448"/>
    </source>
</evidence>
<keyword evidence="7" id="KW-0406">Ion transport</keyword>
<evidence type="ECO:0008006" key="18">
    <source>
        <dbReference type="Google" id="ProtNLM"/>
    </source>
</evidence>
<evidence type="ECO:0000256" key="7">
    <source>
        <dbReference type="ARBA" id="ARBA00023065"/>
    </source>
</evidence>
<proteinExistence type="inferred from homology"/>
<evidence type="ECO:0000259" key="15">
    <source>
        <dbReference type="Pfam" id="PF07715"/>
    </source>
</evidence>
<keyword evidence="10 11" id="KW-0998">Cell outer membrane</keyword>
<dbReference type="Gene3D" id="2.40.170.20">
    <property type="entry name" value="TonB-dependent receptor, beta-barrel domain"/>
    <property type="match status" value="1"/>
</dbReference>
<keyword evidence="17" id="KW-1185">Reference proteome</keyword>
<reference evidence="16 17" key="1">
    <citation type="submission" date="2017-10" db="EMBL/GenBank/DDBJ databases">
        <title>Frigbacter circumglobatus gen. nov. sp. nov., isolated from sediment cultured in situ.</title>
        <authorList>
            <person name="Zhao Z."/>
        </authorList>
    </citation>
    <scope>NUCLEOTIDE SEQUENCE [LARGE SCALE GENOMIC DNA]</scope>
    <source>
        <strain evidence="16 17">ZYL</strain>
    </source>
</reference>
<keyword evidence="5 11" id="KW-0812">Transmembrane</keyword>
<dbReference type="InParanoid" id="A0A2G4YVN5"/>
<evidence type="ECO:0000256" key="9">
    <source>
        <dbReference type="ARBA" id="ARBA00023136"/>
    </source>
</evidence>
<organism evidence="16 17">
    <name type="scientific">Paremcibacter congregatus</name>
    <dbReference type="NCBI Taxonomy" id="2043170"/>
    <lineage>
        <taxon>Bacteria</taxon>
        <taxon>Pseudomonadati</taxon>
        <taxon>Pseudomonadota</taxon>
        <taxon>Alphaproteobacteria</taxon>
        <taxon>Emcibacterales</taxon>
        <taxon>Emcibacteraceae</taxon>
        <taxon>Paremcibacter</taxon>
    </lineage>
</organism>
<dbReference type="CDD" id="cd01347">
    <property type="entry name" value="ligand_gated_channel"/>
    <property type="match status" value="1"/>
</dbReference>
<dbReference type="PANTHER" id="PTHR32552">
    <property type="entry name" value="FERRICHROME IRON RECEPTOR-RELATED"/>
    <property type="match status" value="1"/>
</dbReference>
<keyword evidence="9 11" id="KW-0472">Membrane</keyword>
<comment type="similarity">
    <text evidence="11 12">Belongs to the TonB-dependent receptor family.</text>
</comment>
<dbReference type="PROSITE" id="PS52016">
    <property type="entry name" value="TONB_DEPENDENT_REC_3"/>
    <property type="match status" value="1"/>
</dbReference>
<dbReference type="GO" id="GO:0009279">
    <property type="term" value="C:cell outer membrane"/>
    <property type="evidence" value="ECO:0007669"/>
    <property type="project" value="UniProtKB-SubCell"/>
</dbReference>
<dbReference type="InterPro" id="IPR036942">
    <property type="entry name" value="Beta-barrel_TonB_sf"/>
</dbReference>
<evidence type="ECO:0000256" key="4">
    <source>
        <dbReference type="ARBA" id="ARBA00022496"/>
    </source>
</evidence>
<feature type="domain" description="TonB-dependent receptor-like beta-barrel" evidence="14">
    <location>
        <begin position="249"/>
        <end position="689"/>
    </location>
</feature>
<feature type="signal peptide" evidence="13">
    <location>
        <begin position="1"/>
        <end position="31"/>
    </location>
</feature>
<protein>
    <recommendedName>
        <fullName evidence="18">TonB-dependent receptor</fullName>
    </recommendedName>
</protein>
<dbReference type="InterPro" id="IPR000531">
    <property type="entry name" value="Beta-barrel_TonB"/>
</dbReference>
<feature type="domain" description="TonB-dependent receptor plug" evidence="15">
    <location>
        <begin position="55"/>
        <end position="158"/>
    </location>
</feature>
<dbReference type="RefSeq" id="WP_099470766.1">
    <property type="nucleotide sequence ID" value="NZ_CP041025.1"/>
</dbReference>
<dbReference type="InterPro" id="IPR039426">
    <property type="entry name" value="TonB-dep_rcpt-like"/>
</dbReference>
<evidence type="ECO:0000256" key="10">
    <source>
        <dbReference type="ARBA" id="ARBA00023237"/>
    </source>
</evidence>
<keyword evidence="8 12" id="KW-0798">TonB box</keyword>
<dbReference type="EMBL" id="PDEM01000007">
    <property type="protein sequence ID" value="PHZ86389.1"/>
    <property type="molecule type" value="Genomic_DNA"/>
</dbReference>